<evidence type="ECO:0000313" key="5">
    <source>
        <dbReference type="Proteomes" id="UP000297716"/>
    </source>
</evidence>
<dbReference type="InterPro" id="IPR002110">
    <property type="entry name" value="Ankyrin_rpt"/>
</dbReference>
<name>A0A4Z0Y9L5_9PEZI</name>
<dbReference type="Proteomes" id="UP000297716">
    <property type="component" value="Unassembled WGS sequence"/>
</dbReference>
<feature type="repeat" description="ANK" evidence="3">
    <location>
        <begin position="692"/>
        <end position="717"/>
    </location>
</feature>
<comment type="caution">
    <text evidence="4">The sequence shown here is derived from an EMBL/GenBank/DDBJ whole genome shotgun (WGS) entry which is preliminary data.</text>
</comment>
<dbReference type="Pfam" id="PF12796">
    <property type="entry name" value="Ank_2"/>
    <property type="match status" value="1"/>
</dbReference>
<keyword evidence="1" id="KW-0677">Repeat</keyword>
<evidence type="ECO:0000256" key="2">
    <source>
        <dbReference type="ARBA" id="ARBA00023043"/>
    </source>
</evidence>
<reference evidence="4 5" key="1">
    <citation type="submission" date="2019-03" db="EMBL/GenBank/DDBJ databases">
        <title>Draft genome sequence of Xylaria hypoxylon DSM 108379, a ubiquitous saprotrophic-parasitic fungi on hardwood.</title>
        <authorList>
            <person name="Buettner E."/>
            <person name="Leonhardt S."/>
            <person name="Gebauer A.M."/>
            <person name="Liers C."/>
            <person name="Hofrichter M."/>
            <person name="Kellner H."/>
        </authorList>
    </citation>
    <scope>NUCLEOTIDE SEQUENCE [LARGE SCALE GENOMIC DNA]</scope>
    <source>
        <strain evidence="4 5">DSM 108379</strain>
    </source>
</reference>
<evidence type="ECO:0000256" key="1">
    <source>
        <dbReference type="ARBA" id="ARBA00022737"/>
    </source>
</evidence>
<dbReference type="PROSITE" id="PS50297">
    <property type="entry name" value="ANK_REP_REGION"/>
    <property type="match status" value="2"/>
</dbReference>
<dbReference type="PROSITE" id="PS50088">
    <property type="entry name" value="ANK_REPEAT"/>
    <property type="match status" value="2"/>
</dbReference>
<dbReference type="OrthoDB" id="4771766at2759"/>
<evidence type="ECO:0000313" key="4">
    <source>
        <dbReference type="EMBL" id="TGJ80524.1"/>
    </source>
</evidence>
<dbReference type="PANTHER" id="PTHR24198">
    <property type="entry name" value="ANKYRIN REPEAT AND PROTEIN KINASE DOMAIN-CONTAINING PROTEIN"/>
    <property type="match status" value="1"/>
</dbReference>
<dbReference type="SMART" id="SM00248">
    <property type="entry name" value="ANK"/>
    <property type="match status" value="9"/>
</dbReference>
<sequence>MCVAAWNTAVDLECDFIEDIALMDTRVTLSLEALICKCDVAIWYDDMESMQRYLEDGRITGREIEDGRETEDDGTQLMGLLIERGYSLSKSDSKGNFPIHAAWDCEEDMIRLLLESGASLLDRDADGDSIWHLAVMFSAYNTLSVLLKLAGDEKVGALQMQNNDGFTPLTLAINTTIKKHITIEESDNDDEEVSAENVKLLLDACGRDASCWRCAGSPWDLAAQSGSAAVVSCLVESNSPLVTIEEGQLTPLHVLNGEASRECVELLMKLFPTANGLQYEGRTPLECFIYRCIEQCTLPHEGVIEALAYEESPTNRIQKNCSIWRYLCTDIICSKTLDYLKEEEVDSLYFIFNKCLQMKALEAYEESTGQCAAIPLLWSMLHGRIRETMSTDELKEVISRTKLWESACSAKEIIQYVKFLTSEPRKIHADLIHILLSNGVNIHLRIGPSSILEEVCRILECGGKYDRDPETNASDYALERRVFADIVDHANLEQLNAKQPTEGGYLRHLANRNTFSGTLWMIERLVAKGLDLNKPRVGAGEYPLLVLFLENSAARVALPLLELGADPLVTDRGGFDAAHAAAMYGNLSFLKSLLTKVQGNPTPFPWQQKTNITQIFGQSRRVFDSVDVLHLASLNGHTVCLQFFIDNNLISNAKSTTVGGYNCLHFAAINGNTETIKYLSSLGLDINQSADDGSLPIHFAVQNGWKYMVETLVELGSATYPDVFGITPRMYAEKLEYPHILECLEKQQTSP</sequence>
<keyword evidence="5" id="KW-1185">Reference proteome</keyword>
<dbReference type="SUPFAM" id="SSF48403">
    <property type="entry name" value="Ankyrin repeat"/>
    <property type="match status" value="2"/>
</dbReference>
<keyword evidence="2 3" id="KW-0040">ANK repeat</keyword>
<evidence type="ECO:0000256" key="3">
    <source>
        <dbReference type="PROSITE-ProRule" id="PRU00023"/>
    </source>
</evidence>
<protein>
    <submittedName>
        <fullName evidence="4">Uncharacterized protein</fullName>
    </submittedName>
</protein>
<dbReference type="Gene3D" id="1.25.40.20">
    <property type="entry name" value="Ankyrin repeat-containing domain"/>
    <property type="match status" value="2"/>
</dbReference>
<dbReference type="PANTHER" id="PTHR24198:SF165">
    <property type="entry name" value="ANKYRIN REPEAT-CONTAINING PROTEIN-RELATED"/>
    <property type="match status" value="1"/>
</dbReference>
<feature type="repeat" description="ANK" evidence="3">
    <location>
        <begin position="659"/>
        <end position="691"/>
    </location>
</feature>
<dbReference type="EMBL" id="SKBN01000216">
    <property type="protein sequence ID" value="TGJ80524.1"/>
    <property type="molecule type" value="Genomic_DNA"/>
</dbReference>
<accession>A0A4Z0Y9L5</accession>
<gene>
    <name evidence="4" type="ORF">E0Z10_g8248</name>
</gene>
<organism evidence="4 5">
    <name type="scientific">Xylaria hypoxylon</name>
    <dbReference type="NCBI Taxonomy" id="37992"/>
    <lineage>
        <taxon>Eukaryota</taxon>
        <taxon>Fungi</taxon>
        <taxon>Dikarya</taxon>
        <taxon>Ascomycota</taxon>
        <taxon>Pezizomycotina</taxon>
        <taxon>Sordariomycetes</taxon>
        <taxon>Xylariomycetidae</taxon>
        <taxon>Xylariales</taxon>
        <taxon>Xylariaceae</taxon>
        <taxon>Xylaria</taxon>
    </lineage>
</organism>
<dbReference type="STRING" id="37992.A0A4Z0Y9L5"/>
<dbReference type="InterPro" id="IPR036770">
    <property type="entry name" value="Ankyrin_rpt-contain_sf"/>
</dbReference>
<proteinExistence type="predicted"/>
<dbReference type="AlphaFoldDB" id="A0A4Z0Y9L5"/>